<sequence>MPRIKAKQIFILVIVGGKRHHQTYKSVYGKYPFILNNQAFLKNYPKSYVIPGGVNTGFFRPKPRRVLFQDRVEPWKNATFIKKQLSGLPGITLVGLKGLNNKQMRKAYQMGDYFVAWESRGGWCNTAAEAIASGLTVVTNGFNCEPFLDRVIVVKDLRAFFSDPMKQWSWKCVVDQLLTIFSKYK</sequence>
<evidence type="ECO:0000313" key="1">
    <source>
        <dbReference type="EMBL" id="GAH71191.1"/>
    </source>
</evidence>
<gene>
    <name evidence="1" type="ORF">S03H2_41593</name>
</gene>
<name>X1HM20_9ZZZZ</name>
<comment type="caution">
    <text evidence="1">The sequence shown here is derived from an EMBL/GenBank/DDBJ whole genome shotgun (WGS) entry which is preliminary data.</text>
</comment>
<reference evidence="1" key="1">
    <citation type="journal article" date="2014" name="Front. Microbiol.">
        <title>High frequency of phylogenetically diverse reductive dehalogenase-homologous genes in deep subseafloor sedimentary metagenomes.</title>
        <authorList>
            <person name="Kawai M."/>
            <person name="Futagami T."/>
            <person name="Toyoda A."/>
            <person name="Takaki Y."/>
            <person name="Nishi S."/>
            <person name="Hori S."/>
            <person name="Arai W."/>
            <person name="Tsubouchi T."/>
            <person name="Morono Y."/>
            <person name="Uchiyama I."/>
            <person name="Ito T."/>
            <person name="Fujiyama A."/>
            <person name="Inagaki F."/>
            <person name="Takami H."/>
        </authorList>
    </citation>
    <scope>NUCLEOTIDE SEQUENCE</scope>
    <source>
        <strain evidence="1">Expedition CK06-06</strain>
    </source>
</reference>
<dbReference type="AlphaFoldDB" id="X1HM20"/>
<organism evidence="1">
    <name type="scientific">marine sediment metagenome</name>
    <dbReference type="NCBI Taxonomy" id="412755"/>
    <lineage>
        <taxon>unclassified sequences</taxon>
        <taxon>metagenomes</taxon>
        <taxon>ecological metagenomes</taxon>
    </lineage>
</organism>
<evidence type="ECO:0008006" key="2">
    <source>
        <dbReference type="Google" id="ProtNLM"/>
    </source>
</evidence>
<dbReference type="SUPFAM" id="SSF53756">
    <property type="entry name" value="UDP-Glycosyltransferase/glycogen phosphorylase"/>
    <property type="match status" value="1"/>
</dbReference>
<proteinExistence type="predicted"/>
<protein>
    <recommendedName>
        <fullName evidence="2">Glycosyl transferase family 1 domain-containing protein</fullName>
    </recommendedName>
</protein>
<accession>X1HM20</accession>
<dbReference type="EMBL" id="BARU01025840">
    <property type="protein sequence ID" value="GAH71191.1"/>
    <property type="molecule type" value="Genomic_DNA"/>
</dbReference>
<dbReference type="Gene3D" id="3.40.50.2000">
    <property type="entry name" value="Glycogen Phosphorylase B"/>
    <property type="match status" value="1"/>
</dbReference>